<dbReference type="STRING" id="862908.BMS_0904"/>
<dbReference type="InterPro" id="IPR022525">
    <property type="entry name" value="GNAT_AblB"/>
</dbReference>
<organism evidence="2 3">
    <name type="scientific">Halobacteriovorax marinus (strain ATCC BAA-682 / DSM 15412 / SJ)</name>
    <name type="common">Bacteriovorax marinus</name>
    <dbReference type="NCBI Taxonomy" id="862908"/>
    <lineage>
        <taxon>Bacteria</taxon>
        <taxon>Pseudomonadati</taxon>
        <taxon>Bdellovibrionota</taxon>
        <taxon>Bacteriovoracia</taxon>
        <taxon>Bacteriovoracales</taxon>
        <taxon>Halobacteriovoraceae</taxon>
        <taxon>Halobacteriovorax</taxon>
    </lineage>
</organism>
<protein>
    <submittedName>
        <fullName evidence="2">Acetyltransferase</fullName>
    </submittedName>
</protein>
<gene>
    <name evidence="2" type="ordered locus">BMS_0904</name>
</gene>
<dbReference type="InterPro" id="IPR000182">
    <property type="entry name" value="GNAT_dom"/>
</dbReference>
<dbReference type="PATRIC" id="fig|862908.3.peg.862"/>
<sequence length="278" mass="31619">MNYDQLESVDGSLTQHGKYNDRLYIMKLAKSGDISKAISKIEGLAKRKNYGKIFAKVSNLSAKYFGEGKYSLEAKVPNLYNGSRDGYFFSKYLDDQREEIDDESIASVVKLAEKKKNSSKNIDEEMTFEELSEDDVDDIVKIYKVVFKTYPFPIFDPKYVLDSLKENVRIFGAKVNGKIIAVSSCEIDYDAENVEMTDFATLPEYRGKGISHKLLSLMDLKMKLAGIKTAYTIARSKSFGMNITFSRRDYSFAGTLKNNTNISGSIESMNVWYKRLSF</sequence>
<dbReference type="EMBL" id="FQ312005">
    <property type="protein sequence ID" value="CBW25795.1"/>
    <property type="molecule type" value="Genomic_DNA"/>
</dbReference>
<accession>E1WX94</accession>
<dbReference type="SUPFAM" id="SSF55729">
    <property type="entry name" value="Acyl-CoA N-acyltransferases (Nat)"/>
    <property type="match status" value="1"/>
</dbReference>
<name>E1WX94_HALMS</name>
<dbReference type="AlphaFoldDB" id="E1WX94"/>
<dbReference type="Gene3D" id="3.40.630.30">
    <property type="match status" value="1"/>
</dbReference>
<dbReference type="HOGENOM" id="CLU_081246_0_0_7"/>
<dbReference type="OrthoDB" id="9790652at2"/>
<evidence type="ECO:0000313" key="3">
    <source>
        <dbReference type="Proteomes" id="UP000008963"/>
    </source>
</evidence>
<dbReference type="GO" id="GO:0008080">
    <property type="term" value="F:N-acetyltransferase activity"/>
    <property type="evidence" value="ECO:0007669"/>
    <property type="project" value="InterPro"/>
</dbReference>
<dbReference type="KEGG" id="bmx:BMS_0904"/>
<dbReference type="NCBIfam" id="TIGR03827">
    <property type="entry name" value="GNAT_ablB"/>
    <property type="match status" value="1"/>
</dbReference>
<evidence type="ECO:0000259" key="1">
    <source>
        <dbReference type="PROSITE" id="PS51186"/>
    </source>
</evidence>
<dbReference type="Pfam" id="PF00583">
    <property type="entry name" value="Acetyltransf_1"/>
    <property type="match status" value="1"/>
</dbReference>
<dbReference type="CDD" id="cd04301">
    <property type="entry name" value="NAT_SF"/>
    <property type="match status" value="1"/>
</dbReference>
<dbReference type="PROSITE" id="PS51186">
    <property type="entry name" value="GNAT"/>
    <property type="match status" value="1"/>
</dbReference>
<evidence type="ECO:0000313" key="2">
    <source>
        <dbReference type="EMBL" id="CBW25795.1"/>
    </source>
</evidence>
<dbReference type="RefSeq" id="WP_014243580.1">
    <property type="nucleotide sequence ID" value="NC_016620.1"/>
</dbReference>
<dbReference type="eggNOG" id="COG0456">
    <property type="taxonomic scope" value="Bacteria"/>
</dbReference>
<feature type="domain" description="N-acetyltransferase" evidence="1">
    <location>
        <begin position="126"/>
        <end position="262"/>
    </location>
</feature>
<keyword evidence="3" id="KW-1185">Reference proteome</keyword>
<dbReference type="InterPro" id="IPR016181">
    <property type="entry name" value="Acyl_CoA_acyltransferase"/>
</dbReference>
<reference evidence="3" key="1">
    <citation type="journal article" date="2013" name="ISME J.">
        <title>A small predatory core genome in the divergent marine Bacteriovorax marinus SJ and the terrestrial Bdellovibrio bacteriovorus.</title>
        <authorList>
            <person name="Crossman L.C."/>
            <person name="Chen H."/>
            <person name="Cerdeno-Tarraga A.M."/>
            <person name="Brooks K."/>
            <person name="Quail M.A."/>
            <person name="Pineiro S.A."/>
            <person name="Hobley L."/>
            <person name="Sockett R.E."/>
            <person name="Bentley S.D."/>
            <person name="Parkhill J."/>
            <person name="Williams H.N."/>
            <person name="Stine O.C."/>
        </authorList>
    </citation>
    <scope>NUCLEOTIDE SEQUENCE [LARGE SCALE GENOMIC DNA]</scope>
    <source>
        <strain evidence="3">ATCC BAA-682 / DSM 15412 / SJ</strain>
    </source>
</reference>
<proteinExistence type="predicted"/>
<dbReference type="Proteomes" id="UP000008963">
    <property type="component" value="Chromosome"/>
</dbReference>